<dbReference type="AlphaFoldDB" id="A0A6I1MM59"/>
<gene>
    <name evidence="2" type="ORF">GBZ86_07130</name>
</gene>
<protein>
    <submittedName>
        <fullName evidence="2">GNAT family N-acetyltransferase</fullName>
    </submittedName>
</protein>
<dbReference type="Proteomes" id="UP000430345">
    <property type="component" value="Unassembled WGS sequence"/>
</dbReference>
<evidence type="ECO:0000259" key="1">
    <source>
        <dbReference type="PROSITE" id="PS51186"/>
    </source>
</evidence>
<name>A0A6I1MM59_9CLOT</name>
<dbReference type="Pfam" id="PF00583">
    <property type="entry name" value="Acetyltransf_1"/>
    <property type="match status" value="1"/>
</dbReference>
<proteinExistence type="predicted"/>
<dbReference type="GO" id="GO:0016747">
    <property type="term" value="F:acyltransferase activity, transferring groups other than amino-acyl groups"/>
    <property type="evidence" value="ECO:0007669"/>
    <property type="project" value="InterPro"/>
</dbReference>
<organism evidence="2 3">
    <name type="scientific">Clostridium tarantellae</name>
    <dbReference type="NCBI Taxonomy" id="39493"/>
    <lineage>
        <taxon>Bacteria</taxon>
        <taxon>Bacillati</taxon>
        <taxon>Bacillota</taxon>
        <taxon>Clostridia</taxon>
        <taxon>Eubacteriales</taxon>
        <taxon>Clostridiaceae</taxon>
        <taxon>Clostridium</taxon>
    </lineage>
</organism>
<feature type="domain" description="N-acetyltransferase" evidence="1">
    <location>
        <begin position="5"/>
        <end position="150"/>
    </location>
</feature>
<dbReference type="PROSITE" id="PS51186">
    <property type="entry name" value="GNAT"/>
    <property type="match status" value="1"/>
</dbReference>
<dbReference type="EMBL" id="WHJC01000076">
    <property type="protein sequence ID" value="MPQ43528.1"/>
    <property type="molecule type" value="Genomic_DNA"/>
</dbReference>
<comment type="caution">
    <text evidence="2">The sequence shown here is derived from an EMBL/GenBank/DDBJ whole genome shotgun (WGS) entry which is preliminary data.</text>
</comment>
<keyword evidence="2" id="KW-0808">Transferase</keyword>
<dbReference type="InterPro" id="IPR027455">
    <property type="entry name" value="Sper_AcTfrase_N"/>
</dbReference>
<dbReference type="RefSeq" id="WP_152889129.1">
    <property type="nucleotide sequence ID" value="NZ_WHJC01000076.1"/>
</dbReference>
<dbReference type="InterPro" id="IPR000182">
    <property type="entry name" value="GNAT_dom"/>
</dbReference>
<dbReference type="CDD" id="cd04301">
    <property type="entry name" value="NAT_SF"/>
    <property type="match status" value="1"/>
</dbReference>
<accession>A0A6I1MM59</accession>
<dbReference type="OrthoDB" id="9127144at2"/>
<evidence type="ECO:0000313" key="3">
    <source>
        <dbReference type="Proteomes" id="UP000430345"/>
    </source>
</evidence>
<dbReference type="SUPFAM" id="SSF55729">
    <property type="entry name" value="Acyl-CoA N-acyltransferases (Nat)"/>
    <property type="match status" value="1"/>
</dbReference>
<dbReference type="Gene3D" id="3.40.630.30">
    <property type="match status" value="1"/>
</dbReference>
<keyword evidence="3" id="KW-1185">Reference proteome</keyword>
<reference evidence="2 3" key="1">
    <citation type="submission" date="2019-10" db="EMBL/GenBank/DDBJ databases">
        <title>The Genome Sequence of Clostridium tarantellae Isolated from Fish Brain.</title>
        <authorList>
            <person name="Bano L."/>
            <person name="Kiel M."/>
            <person name="Sales G."/>
            <person name="Doxey A.C."/>
            <person name="Mansfield M.J."/>
            <person name="Schiavone M."/>
            <person name="Rossetto O."/>
            <person name="Pirazzini M."/>
            <person name="Dobrindt U."/>
            <person name="Montecucco C."/>
        </authorList>
    </citation>
    <scope>NUCLEOTIDE SEQUENCE [LARGE SCALE GENOMIC DNA]</scope>
    <source>
        <strain evidence="2 3">DSM 3997</strain>
    </source>
</reference>
<sequence length="157" mass="18254">MSLFIKIVDKNNYKELINLKVTKEQENFIETVETCLKEAREYSVWKPVGIYDGAKPIGFAMYGLFLDEGENGRVWLDRFLISYKEQGKGYGKAGIKLLINNLYEEYGYDEIYLSVYKSNDKAIKLYKDLGFQFNDEVDVNGEKIMVINLNEKGRDND</sequence>
<evidence type="ECO:0000313" key="2">
    <source>
        <dbReference type="EMBL" id="MPQ43528.1"/>
    </source>
</evidence>
<dbReference type="InterPro" id="IPR016181">
    <property type="entry name" value="Acyl_CoA_acyltransferase"/>
</dbReference>
<dbReference type="Gene3D" id="1.10.287.900">
    <property type="entry name" value="The crystal structure of the spermine/spermidine acetyltransferase from enterococcus faecali"/>
    <property type="match status" value="1"/>
</dbReference>